<keyword evidence="4" id="KW-1185">Reference proteome</keyword>
<evidence type="ECO:0000313" key="4">
    <source>
        <dbReference type="Proteomes" id="UP000008810"/>
    </source>
</evidence>
<dbReference type="AlphaFoldDB" id="A0A2K2CF17"/>
<reference evidence="3" key="3">
    <citation type="submission" date="2018-08" db="UniProtKB">
        <authorList>
            <consortium name="EnsemblPlants"/>
        </authorList>
    </citation>
    <scope>IDENTIFICATION</scope>
    <source>
        <strain evidence="3">cv. Bd21</strain>
    </source>
</reference>
<sequence length="62" mass="6744">MRKGKYQVLPAGLNGKKWRASKLEFTSRPLCPAPSTISDDTALTPSAWFPPPKTPTAALQFA</sequence>
<proteinExistence type="predicted"/>
<evidence type="ECO:0000313" key="2">
    <source>
        <dbReference type="EMBL" id="PNT60622.1"/>
    </source>
</evidence>
<organism evidence="2">
    <name type="scientific">Brachypodium distachyon</name>
    <name type="common">Purple false brome</name>
    <name type="synonym">Trachynia distachya</name>
    <dbReference type="NCBI Taxonomy" id="15368"/>
    <lineage>
        <taxon>Eukaryota</taxon>
        <taxon>Viridiplantae</taxon>
        <taxon>Streptophyta</taxon>
        <taxon>Embryophyta</taxon>
        <taxon>Tracheophyta</taxon>
        <taxon>Spermatophyta</taxon>
        <taxon>Magnoliopsida</taxon>
        <taxon>Liliopsida</taxon>
        <taxon>Poales</taxon>
        <taxon>Poaceae</taxon>
        <taxon>BOP clade</taxon>
        <taxon>Pooideae</taxon>
        <taxon>Stipodae</taxon>
        <taxon>Brachypodieae</taxon>
        <taxon>Brachypodium</taxon>
    </lineage>
</organism>
<evidence type="ECO:0000256" key="1">
    <source>
        <dbReference type="SAM" id="MobiDB-lite"/>
    </source>
</evidence>
<evidence type="ECO:0000313" key="3">
    <source>
        <dbReference type="EnsemblPlants" id="PNT60622"/>
    </source>
</evidence>
<protein>
    <submittedName>
        <fullName evidence="2 3">Uncharacterized protein</fullName>
    </submittedName>
</protein>
<dbReference type="EMBL" id="CM000884">
    <property type="protein sequence ID" value="PNT60622.1"/>
    <property type="molecule type" value="Genomic_DNA"/>
</dbReference>
<reference evidence="2 3" key="1">
    <citation type="journal article" date="2010" name="Nature">
        <title>Genome sequencing and analysis of the model grass Brachypodium distachyon.</title>
        <authorList>
            <consortium name="International Brachypodium Initiative"/>
        </authorList>
    </citation>
    <scope>NUCLEOTIDE SEQUENCE [LARGE SCALE GENOMIC DNA]</scope>
    <source>
        <strain evidence="2 3">Bd21</strain>
    </source>
</reference>
<dbReference type="Gramene" id="PNT60622">
    <property type="protein sequence ID" value="PNT60622"/>
    <property type="gene ID" value="BRADI_5g02421v3"/>
</dbReference>
<gene>
    <name evidence="2" type="ORF">BRADI_5g02421v3</name>
</gene>
<accession>A0A2K2CF17</accession>
<feature type="region of interest" description="Disordered" evidence="1">
    <location>
        <begin position="42"/>
        <end position="62"/>
    </location>
</feature>
<name>A0A2K2CF17_BRADI</name>
<dbReference type="EnsemblPlants" id="PNT60622">
    <property type="protein sequence ID" value="PNT60622"/>
    <property type="gene ID" value="BRADI_5g02421v3"/>
</dbReference>
<dbReference type="Proteomes" id="UP000008810">
    <property type="component" value="Chromosome 5"/>
</dbReference>
<reference evidence="2" key="2">
    <citation type="submission" date="2017-06" db="EMBL/GenBank/DDBJ databases">
        <title>WGS assembly of Brachypodium distachyon.</title>
        <authorList>
            <consortium name="The International Brachypodium Initiative"/>
            <person name="Lucas S."/>
            <person name="Harmon-Smith M."/>
            <person name="Lail K."/>
            <person name="Tice H."/>
            <person name="Grimwood J."/>
            <person name="Bruce D."/>
            <person name="Barry K."/>
            <person name="Shu S."/>
            <person name="Lindquist E."/>
            <person name="Wang M."/>
            <person name="Pitluck S."/>
            <person name="Vogel J.P."/>
            <person name="Garvin D.F."/>
            <person name="Mockler T.C."/>
            <person name="Schmutz J."/>
            <person name="Rokhsar D."/>
            <person name="Bevan M.W."/>
        </authorList>
    </citation>
    <scope>NUCLEOTIDE SEQUENCE</scope>
    <source>
        <strain evidence="2">Bd21</strain>
    </source>
</reference>
<dbReference type="InParanoid" id="A0A2K2CF17"/>